<dbReference type="SUPFAM" id="SSF54695">
    <property type="entry name" value="POZ domain"/>
    <property type="match status" value="1"/>
</dbReference>
<dbReference type="PROSITE" id="PS50097">
    <property type="entry name" value="BTB"/>
    <property type="match status" value="1"/>
</dbReference>
<feature type="region of interest" description="Disordered" evidence="1">
    <location>
        <begin position="482"/>
        <end position="546"/>
    </location>
</feature>
<comment type="caution">
    <text evidence="3">The sequence shown here is derived from an EMBL/GenBank/DDBJ whole genome shotgun (WGS) entry which is preliminary data.</text>
</comment>
<dbReference type="CDD" id="cd18186">
    <property type="entry name" value="BTB_POZ_ZBTB_KLHL-like"/>
    <property type="match status" value="1"/>
</dbReference>
<dbReference type="SMART" id="SM00225">
    <property type="entry name" value="BTB"/>
    <property type="match status" value="1"/>
</dbReference>
<feature type="compositionally biased region" description="Low complexity" evidence="1">
    <location>
        <begin position="275"/>
        <end position="299"/>
    </location>
</feature>
<feature type="compositionally biased region" description="Polar residues" evidence="1">
    <location>
        <begin position="168"/>
        <end position="187"/>
    </location>
</feature>
<dbReference type="OrthoDB" id="6359816at2759"/>
<sequence length="851" mass="92626">MPMSPSSLTLDGELLKVPSRSKGKKPSNSLDGSRASPAPLSPILSDIPPAVPPKTSGSLLMFSPVVRENGCQQPVTLPRELSESPRLSRVPSGVVMVADIVLNPVIPTPSSAATSIHSAPAMQSSVPILTALDDANQPPPVPARRNETKPMLSYSVSVPSAVRIPVPSTTPENLIQGEKVSSSTGSLEGSPVMVCAQTVPFSNGISSNPIEAARYHTTPITAPSKPLVRPSANQQPTPSITTGSTTSPTSDSPAASPTAATDISNDFFASKKHNSPSPQQEQQSPQQQQQCHHSQQAQQRVEEPSQSSCPESRAYLPPSSPLPSPSPPPAASPPMRVPAKRMVLKPPSAFMTDAASLLRRLFNDPLYSDMDLSVDDTTFHTHRGVLAEHCSYFREFFTNARAQEPTTEFRHLDCSYSLITFERSRPFSIAQANSDDDSILGAAARRLHARRDCPAQEEDAGSVLGSEDDEDGLCFADVENNSSIDRHHNPTGPFRATSQQKHQHSTDPTRLRAGPPSSHSKLNPKANLRPSTPNSASPSTSTAPDDEPITSFAAAFVAADKRSLGYTSHHFACFLQIIYGLLHPLHLHEDDLLAVFRIAYIYGFPGLVNILSNRICDTLDLTTETWPCLVRFSERFCLEDIKRRVLRHASETREMWAIAVETLGLDDFKVFLRGIDQSEGGKVLTKGQGQGADLRGLKDELLMMFLLVHYQESSYPKELGPSLHHDEESSMHTGAALMRRMSTTYQRDSARVRIRQQLQQRPSMPNSPNLPTRINNNTKSKTNSKTTSGTFQQPPSTNSLAIGPVTLSSSPPSSPRQMPAQAQTTKVDKAKMWMTRFKHDCGWGGQVPLLD</sequence>
<evidence type="ECO:0000256" key="1">
    <source>
        <dbReference type="SAM" id="MobiDB-lite"/>
    </source>
</evidence>
<name>A0A9P5S9Z5_9FUNG</name>
<feature type="region of interest" description="Disordered" evidence="1">
    <location>
        <begin position="221"/>
        <end position="336"/>
    </location>
</feature>
<feature type="compositionally biased region" description="Polar residues" evidence="1">
    <location>
        <begin position="789"/>
        <end position="800"/>
    </location>
</feature>
<evidence type="ECO:0000259" key="2">
    <source>
        <dbReference type="PROSITE" id="PS50097"/>
    </source>
</evidence>
<feature type="compositionally biased region" description="Polar residues" evidence="1">
    <location>
        <begin position="757"/>
        <end position="774"/>
    </location>
</feature>
<feature type="region of interest" description="Disordered" evidence="1">
    <location>
        <begin position="757"/>
        <end position="827"/>
    </location>
</feature>
<feature type="compositionally biased region" description="Low complexity" evidence="1">
    <location>
        <begin position="530"/>
        <end position="543"/>
    </location>
</feature>
<dbReference type="EMBL" id="JAAAUQ010000035">
    <property type="protein sequence ID" value="KAF9156149.1"/>
    <property type="molecule type" value="Genomic_DNA"/>
</dbReference>
<evidence type="ECO:0000313" key="4">
    <source>
        <dbReference type="Proteomes" id="UP000748756"/>
    </source>
</evidence>
<feature type="compositionally biased region" description="Low complexity" evidence="1">
    <location>
        <begin position="775"/>
        <end position="788"/>
    </location>
</feature>
<feature type="region of interest" description="Disordered" evidence="1">
    <location>
        <begin position="1"/>
        <end position="51"/>
    </location>
</feature>
<dbReference type="InterPro" id="IPR011333">
    <property type="entry name" value="SKP1/BTB/POZ_sf"/>
</dbReference>
<dbReference type="AlphaFoldDB" id="A0A9P5S9Z5"/>
<dbReference type="Gene3D" id="3.30.710.10">
    <property type="entry name" value="Potassium Channel Kv1.1, Chain A"/>
    <property type="match status" value="1"/>
</dbReference>
<protein>
    <recommendedName>
        <fullName evidence="2">BTB domain-containing protein</fullName>
    </recommendedName>
</protein>
<feature type="region of interest" description="Disordered" evidence="1">
    <location>
        <begin position="168"/>
        <end position="188"/>
    </location>
</feature>
<organism evidence="3 4">
    <name type="scientific">Linnemannia schmuckeri</name>
    <dbReference type="NCBI Taxonomy" id="64567"/>
    <lineage>
        <taxon>Eukaryota</taxon>
        <taxon>Fungi</taxon>
        <taxon>Fungi incertae sedis</taxon>
        <taxon>Mucoromycota</taxon>
        <taxon>Mortierellomycotina</taxon>
        <taxon>Mortierellomycetes</taxon>
        <taxon>Mortierellales</taxon>
        <taxon>Mortierellaceae</taxon>
        <taxon>Linnemannia</taxon>
    </lineage>
</organism>
<keyword evidence="4" id="KW-1185">Reference proteome</keyword>
<accession>A0A9P5S9Z5</accession>
<feature type="compositionally biased region" description="Low complexity" evidence="1">
    <location>
        <begin position="236"/>
        <end position="264"/>
    </location>
</feature>
<dbReference type="InterPro" id="IPR000210">
    <property type="entry name" value="BTB/POZ_dom"/>
</dbReference>
<feature type="compositionally biased region" description="Pro residues" evidence="1">
    <location>
        <begin position="318"/>
        <end position="336"/>
    </location>
</feature>
<gene>
    <name evidence="3" type="ORF">BG015_007047</name>
</gene>
<feature type="domain" description="BTB" evidence="2">
    <location>
        <begin position="368"/>
        <end position="431"/>
    </location>
</feature>
<dbReference type="Proteomes" id="UP000748756">
    <property type="component" value="Unassembled WGS sequence"/>
</dbReference>
<evidence type="ECO:0000313" key="3">
    <source>
        <dbReference type="EMBL" id="KAF9156149.1"/>
    </source>
</evidence>
<reference evidence="3" key="1">
    <citation type="journal article" date="2020" name="Fungal Divers.">
        <title>Resolving the Mortierellaceae phylogeny through synthesis of multi-gene phylogenetics and phylogenomics.</title>
        <authorList>
            <person name="Vandepol N."/>
            <person name="Liber J."/>
            <person name="Desiro A."/>
            <person name="Na H."/>
            <person name="Kennedy M."/>
            <person name="Barry K."/>
            <person name="Grigoriev I.V."/>
            <person name="Miller A.N."/>
            <person name="O'Donnell K."/>
            <person name="Stajich J.E."/>
            <person name="Bonito G."/>
        </authorList>
    </citation>
    <scope>NUCLEOTIDE SEQUENCE</scope>
    <source>
        <strain evidence="3">NRRL 6426</strain>
    </source>
</reference>
<dbReference type="Pfam" id="PF00651">
    <property type="entry name" value="BTB"/>
    <property type="match status" value="1"/>
</dbReference>
<proteinExistence type="predicted"/>